<evidence type="ECO:0000256" key="4">
    <source>
        <dbReference type="ARBA" id="ARBA00022670"/>
    </source>
</evidence>
<feature type="region of interest" description="Disordered" evidence="9">
    <location>
        <begin position="1"/>
        <end position="20"/>
    </location>
</feature>
<evidence type="ECO:0000256" key="5">
    <source>
        <dbReference type="ARBA" id="ARBA00022723"/>
    </source>
</evidence>
<keyword evidence="8" id="KW-0472">Membrane</keyword>
<comment type="function">
    <text evidence="8">Has a dual role in the assembly of mitochondrial ATPase.</text>
</comment>
<comment type="subcellular location">
    <subcellularLocation>
        <location evidence="1 8">Mitochondrion inner membrane</location>
        <topology evidence="1 8">Peripheral membrane protein</topology>
        <orientation evidence="1 8">Intermembrane side</orientation>
    </subcellularLocation>
</comment>
<dbReference type="EC" id="3.4.24.-" evidence="8"/>
<evidence type="ECO:0000256" key="7">
    <source>
        <dbReference type="ARBA" id="ARBA00023049"/>
    </source>
</evidence>
<dbReference type="EMBL" id="HG937692">
    <property type="protein sequence ID" value="CDP36547.1"/>
    <property type="molecule type" value="Genomic_DNA"/>
</dbReference>
<dbReference type="GO" id="GO:0033615">
    <property type="term" value="P:mitochondrial proton-transporting ATP synthase complex assembly"/>
    <property type="evidence" value="ECO:0007669"/>
    <property type="project" value="TreeGrafter"/>
</dbReference>
<dbReference type="PANTHER" id="PTHR21711">
    <property type="entry name" value="MITOCHONDRIAL INNER MEMBRANE PROTEASE"/>
    <property type="match status" value="1"/>
</dbReference>
<dbReference type="GO" id="GO:0004222">
    <property type="term" value="F:metalloendopeptidase activity"/>
    <property type="evidence" value="ECO:0007669"/>
    <property type="project" value="InterPro"/>
</dbReference>
<dbReference type="Pfam" id="PF09768">
    <property type="entry name" value="Peptidase_M76"/>
    <property type="match status" value="1"/>
</dbReference>
<evidence type="ECO:0000256" key="2">
    <source>
        <dbReference type="ARBA" id="ARBA00009915"/>
    </source>
</evidence>
<reference evidence="10" key="1">
    <citation type="submission" date="2014-02" db="EMBL/GenBank/DDBJ databases">
        <authorList>
            <person name="Genoscope - CEA"/>
        </authorList>
    </citation>
    <scope>NUCLEOTIDE SEQUENCE</scope>
    <source>
        <strain evidence="10">LS3</strain>
    </source>
</reference>
<keyword evidence="8" id="KW-0999">Mitochondrion inner membrane</keyword>
<keyword evidence="6 8" id="KW-0378">Hydrolase</keyword>
<evidence type="ECO:0000256" key="6">
    <source>
        <dbReference type="ARBA" id="ARBA00022801"/>
    </source>
</evidence>
<protein>
    <recommendedName>
        <fullName evidence="3 8">Mitochondrial inner membrane protease ATP23</fullName>
        <ecNumber evidence="8">3.4.24.-</ecNumber>
    </recommendedName>
</protein>
<evidence type="ECO:0000256" key="1">
    <source>
        <dbReference type="ARBA" id="ARBA00004137"/>
    </source>
</evidence>
<evidence type="ECO:0000256" key="9">
    <source>
        <dbReference type="SAM" id="MobiDB-lite"/>
    </source>
</evidence>
<accession>A0A060TCC2</accession>
<reference evidence="10" key="2">
    <citation type="submission" date="2014-06" db="EMBL/GenBank/DDBJ databases">
        <title>The complete genome of Blastobotrys (Arxula) adeninivorans LS3 - a yeast of biotechnological interest.</title>
        <authorList>
            <person name="Kunze G."/>
            <person name="Gaillardin C."/>
            <person name="Czernicka M."/>
            <person name="Durrens P."/>
            <person name="Martin T."/>
            <person name="Boer E."/>
            <person name="Gabaldon T."/>
            <person name="Cruz J."/>
            <person name="Talla E."/>
            <person name="Marck C."/>
            <person name="Goffeau A."/>
            <person name="Barbe V."/>
            <person name="Baret P."/>
            <person name="Baronian K."/>
            <person name="Beier S."/>
            <person name="Bleykasten C."/>
            <person name="Bode R."/>
            <person name="Casaregola S."/>
            <person name="Despons L."/>
            <person name="Fairhead C."/>
            <person name="Giersberg M."/>
            <person name="Gierski P."/>
            <person name="Hahnel U."/>
            <person name="Hartmann A."/>
            <person name="Jankowska D."/>
            <person name="Jubin C."/>
            <person name="Jung P."/>
            <person name="Lafontaine I."/>
            <person name="Leh-Louis V."/>
            <person name="Lemaire M."/>
            <person name="Marcet-Houben M."/>
            <person name="Mascher M."/>
            <person name="Morel G."/>
            <person name="Richard G.-F."/>
            <person name="Riechen J."/>
            <person name="Sacerdot C."/>
            <person name="Sarkar A."/>
            <person name="Savel G."/>
            <person name="Schacherer J."/>
            <person name="Sherman D."/>
            <person name="Straub M.-L."/>
            <person name="Stein N."/>
            <person name="Thierry A."/>
            <person name="Trautwein-Schult A."/>
            <person name="Westhof E."/>
            <person name="Worch S."/>
            <person name="Dujon B."/>
            <person name="Souciet J.-L."/>
            <person name="Wincker P."/>
            <person name="Scholz U."/>
            <person name="Neuveglise N."/>
        </authorList>
    </citation>
    <scope>NUCLEOTIDE SEQUENCE</scope>
    <source>
        <strain evidence="10">LS3</strain>
    </source>
</reference>
<keyword evidence="4 8" id="KW-0645">Protease</keyword>
<keyword evidence="8" id="KW-0496">Mitochondrion</keyword>
<gene>
    <name evidence="10" type="ORF">GNLVRS02_ARAD1B15532g</name>
</gene>
<dbReference type="AlphaFoldDB" id="A0A060TCC2"/>
<proteinExistence type="inferred from homology"/>
<name>A0A060TCC2_BLAAD</name>
<keyword evidence="7 8" id="KW-0482">Metalloprotease</keyword>
<dbReference type="PANTHER" id="PTHR21711:SF0">
    <property type="entry name" value="MITOCHONDRIAL INNER MEMBRANE PROTEASE ATP23 HOMOLOG"/>
    <property type="match status" value="1"/>
</dbReference>
<evidence type="ECO:0000313" key="10">
    <source>
        <dbReference type="EMBL" id="CDP36547.1"/>
    </source>
</evidence>
<dbReference type="MEROPS" id="M76.002"/>
<sequence>MSISSDKVDKTEQQASQHPEEATRALGGFKWMLRKLSYRTGSMSELEEKEFKEDFFKRKRMMDCKRCEENKKWMLEYSPIVRFMVDHISKLGGNINEKTVVCEECTQFKAGGFHPELGIVLCQNFLPNQRKLEDTLAHELVHAYDHCKFDVDWFNLRHHACSEIRASTLSGECRIMNEFVRNGVFKLLSKDFDPKYLAFDKGLQACVKRRAAASVAAHPKCQDDVQAAKIVNEVFDSCFYDTRPFDDIYR</sequence>
<dbReference type="InterPro" id="IPR019165">
    <property type="entry name" value="Peptidase_M76_ATP23"/>
</dbReference>
<comment type="similarity">
    <text evidence="2 8">Belongs to the peptidase M76 family.</text>
</comment>
<dbReference type="PhylomeDB" id="A0A060TCC2"/>
<evidence type="ECO:0000256" key="8">
    <source>
        <dbReference type="RuleBase" id="RU364057"/>
    </source>
</evidence>
<evidence type="ECO:0000256" key="3">
    <source>
        <dbReference type="ARBA" id="ARBA00014615"/>
    </source>
</evidence>
<keyword evidence="5 8" id="KW-0479">Metal-binding</keyword>
<dbReference type="GO" id="GO:0046872">
    <property type="term" value="F:metal ion binding"/>
    <property type="evidence" value="ECO:0007669"/>
    <property type="project" value="UniProtKB-KW"/>
</dbReference>
<dbReference type="GO" id="GO:0005743">
    <property type="term" value="C:mitochondrial inner membrane"/>
    <property type="evidence" value="ECO:0007669"/>
    <property type="project" value="UniProtKB-SubCell"/>
</dbReference>
<dbReference type="GO" id="GO:0034982">
    <property type="term" value="P:mitochondrial protein processing"/>
    <property type="evidence" value="ECO:0007669"/>
    <property type="project" value="TreeGrafter"/>
</dbReference>
<organism evidence="10">
    <name type="scientific">Blastobotrys adeninivorans</name>
    <name type="common">Yeast</name>
    <name type="synonym">Arxula adeninivorans</name>
    <dbReference type="NCBI Taxonomy" id="409370"/>
    <lineage>
        <taxon>Eukaryota</taxon>
        <taxon>Fungi</taxon>
        <taxon>Dikarya</taxon>
        <taxon>Ascomycota</taxon>
        <taxon>Saccharomycotina</taxon>
        <taxon>Dipodascomycetes</taxon>
        <taxon>Dipodascales</taxon>
        <taxon>Trichomonascaceae</taxon>
        <taxon>Blastobotrys</taxon>
    </lineage>
</organism>